<evidence type="ECO:0000313" key="2">
    <source>
        <dbReference type="EMBL" id="KAF2309669.1"/>
    </source>
</evidence>
<dbReference type="AlphaFoldDB" id="A0A6A6MCJ1"/>
<dbReference type="PANTHER" id="PTHR21494:SF2">
    <property type="entry name" value="NUCLEIC ACID BINDING PROTEIN"/>
    <property type="match status" value="1"/>
</dbReference>
<keyword evidence="3" id="KW-1185">Reference proteome</keyword>
<dbReference type="PANTHER" id="PTHR21494">
    <property type="entry name" value="ACTIVATING SIGNAL COINTEGRATOR 1 COMPLEX SUBUNIT 2 ASC-1 COMPLEX SUBUNIT P100"/>
    <property type="match status" value="1"/>
</dbReference>
<feature type="region of interest" description="Disordered" evidence="1">
    <location>
        <begin position="1"/>
        <end position="43"/>
    </location>
</feature>
<accession>A0A6A6MCJ1</accession>
<dbReference type="InterPro" id="IPR052586">
    <property type="entry name" value="ASCC2"/>
</dbReference>
<dbReference type="Proteomes" id="UP000467840">
    <property type="component" value="Chromosome 14"/>
</dbReference>
<feature type="compositionally biased region" description="Polar residues" evidence="1">
    <location>
        <begin position="391"/>
        <end position="407"/>
    </location>
</feature>
<dbReference type="EMBL" id="JAAGAX010000006">
    <property type="protein sequence ID" value="KAF2309669.1"/>
    <property type="molecule type" value="Genomic_DNA"/>
</dbReference>
<reference evidence="2 3" key="1">
    <citation type="journal article" date="2020" name="Mol. Plant">
        <title>The Chromosome-Based Rubber Tree Genome Provides New Insights into Spurge Genome Evolution and Rubber Biosynthesis.</title>
        <authorList>
            <person name="Liu J."/>
            <person name="Shi C."/>
            <person name="Shi C.C."/>
            <person name="Li W."/>
            <person name="Zhang Q.J."/>
            <person name="Zhang Y."/>
            <person name="Li K."/>
            <person name="Lu H.F."/>
            <person name="Shi C."/>
            <person name="Zhu S.T."/>
            <person name="Xiao Z.Y."/>
            <person name="Nan H."/>
            <person name="Yue Y."/>
            <person name="Zhu X.G."/>
            <person name="Wu Y."/>
            <person name="Hong X.N."/>
            <person name="Fan G.Y."/>
            <person name="Tong Y."/>
            <person name="Zhang D."/>
            <person name="Mao C.L."/>
            <person name="Liu Y.L."/>
            <person name="Hao S.J."/>
            <person name="Liu W.Q."/>
            <person name="Lv M.Q."/>
            <person name="Zhang H.B."/>
            <person name="Liu Y."/>
            <person name="Hu-Tang G.R."/>
            <person name="Wang J.P."/>
            <person name="Wang J.H."/>
            <person name="Sun Y.H."/>
            <person name="Ni S.B."/>
            <person name="Chen W.B."/>
            <person name="Zhang X.C."/>
            <person name="Jiao Y.N."/>
            <person name="Eichler E.E."/>
            <person name="Li G.H."/>
            <person name="Liu X."/>
            <person name="Gao L.Z."/>
        </authorList>
    </citation>
    <scope>NUCLEOTIDE SEQUENCE [LARGE SCALE GENOMIC DNA]</scope>
    <source>
        <strain evidence="3">cv. GT1</strain>
        <tissue evidence="2">Leaf</tissue>
    </source>
</reference>
<name>A0A6A6MCJ1_HEVBR</name>
<feature type="region of interest" description="Disordered" evidence="1">
    <location>
        <begin position="391"/>
        <end position="413"/>
    </location>
</feature>
<organism evidence="2 3">
    <name type="scientific">Hevea brasiliensis</name>
    <name type="common">Para rubber tree</name>
    <name type="synonym">Siphonia brasiliensis</name>
    <dbReference type="NCBI Taxonomy" id="3981"/>
    <lineage>
        <taxon>Eukaryota</taxon>
        <taxon>Viridiplantae</taxon>
        <taxon>Streptophyta</taxon>
        <taxon>Embryophyta</taxon>
        <taxon>Tracheophyta</taxon>
        <taxon>Spermatophyta</taxon>
        <taxon>Magnoliopsida</taxon>
        <taxon>eudicotyledons</taxon>
        <taxon>Gunneridae</taxon>
        <taxon>Pentapetalae</taxon>
        <taxon>rosids</taxon>
        <taxon>fabids</taxon>
        <taxon>Malpighiales</taxon>
        <taxon>Euphorbiaceae</taxon>
        <taxon>Crotonoideae</taxon>
        <taxon>Micrandreae</taxon>
        <taxon>Hevea</taxon>
    </lineage>
</organism>
<dbReference type="GO" id="GO:0043130">
    <property type="term" value="F:ubiquitin binding"/>
    <property type="evidence" value="ECO:0007669"/>
    <property type="project" value="TreeGrafter"/>
</dbReference>
<feature type="compositionally biased region" description="Pro residues" evidence="1">
    <location>
        <begin position="19"/>
        <end position="30"/>
    </location>
</feature>
<proteinExistence type="predicted"/>
<protein>
    <submittedName>
        <fullName evidence="2">Uncharacterized protein</fullName>
    </submittedName>
</protein>
<gene>
    <name evidence="2" type="ORF">GH714_004529</name>
</gene>
<evidence type="ECO:0000256" key="1">
    <source>
        <dbReference type="SAM" id="MobiDB-lite"/>
    </source>
</evidence>
<evidence type="ECO:0000313" key="3">
    <source>
        <dbReference type="Proteomes" id="UP000467840"/>
    </source>
</evidence>
<sequence length="413" mass="46240">MSSSEQPLKKRKLYETRPETPPPEQPPETPAEPQSTVAPPPPLSQEQILARRKNRDEIKNVYDTYKRLKFCVSLKEKRHMPTLNKLISLSLMLQKRILADLIPRYASYCPTALEAATKVVINMHNWSMTVINRGEDSNGVAFETAKACIFGLADICRTTSLEAPATSIVDEEILKMQGSAEVFSGLKQKFSDEDRSSTVKLSKFRALCMLWIFFSCPKNMLAACFELFKSAAPEGIHEAECFLSQLTSSLDGDVVPLLSDKAPDRAASCKSCNKTSFISNEVNGEDFLSNSNHVLADTYSVPRNCLLQLVLGNNASLRSWMFSKYKKQCNVPSFIAASKIRSTLERIFESYTELSKLEDSLMDSDEDDSDASKFINRQYLVPRISNQHEISNDLSSKDGTSLDNGGSRSRILR</sequence>
<comment type="caution">
    <text evidence="2">The sequence shown here is derived from an EMBL/GenBank/DDBJ whole genome shotgun (WGS) entry which is preliminary data.</text>
</comment>